<keyword evidence="9" id="KW-1185">Reference proteome</keyword>
<keyword evidence="2 7" id="KW-0349">Heme</keyword>
<dbReference type="FunFam" id="1.10.630.10:FF:000018">
    <property type="entry name" value="Cytochrome P450 monooxygenase"/>
    <property type="match status" value="1"/>
</dbReference>
<keyword evidence="6 7" id="KW-0503">Monooxygenase</keyword>
<organism evidence="8 9">
    <name type="scientific">Catellatospora coxensis</name>
    <dbReference type="NCBI Taxonomy" id="310354"/>
    <lineage>
        <taxon>Bacteria</taxon>
        <taxon>Bacillati</taxon>
        <taxon>Actinomycetota</taxon>
        <taxon>Actinomycetes</taxon>
        <taxon>Micromonosporales</taxon>
        <taxon>Micromonosporaceae</taxon>
        <taxon>Catellatospora</taxon>
    </lineage>
</organism>
<dbReference type="InterPro" id="IPR001128">
    <property type="entry name" value="Cyt_P450"/>
</dbReference>
<dbReference type="InterPro" id="IPR002397">
    <property type="entry name" value="Cyt_P450_B"/>
</dbReference>
<dbReference type="Pfam" id="PF00067">
    <property type="entry name" value="p450"/>
    <property type="match status" value="1"/>
</dbReference>
<dbReference type="SUPFAM" id="SSF48264">
    <property type="entry name" value="Cytochrome P450"/>
    <property type="match status" value="1"/>
</dbReference>
<dbReference type="PRINTS" id="PR00359">
    <property type="entry name" value="BP450"/>
</dbReference>
<sequence length="427" mass="45780">MQAHPDAVRDQAARPTIELDHHGADYRDRWQEISDGNVASCPVAHTAAHGGTWVVSGYEHVVEALRDHAVFSSYQDHTDPGGPMRGTSNPPIPALNVPQELDPPLHTVYRRLLNGPLSPEQSRRREPFIRQVTAACLDRFSAKGQADLVAELTNPVPAIVTLGILGVPLTDWERYAGPIHLLTYSPPGSASWTEAMTAVGEMMAVLGALVVARRAEPTGDLISVLATATGDDGELLPLDHVIATAGLVVAGGVDTTTALVSHALHWLHRNPADRDRLIADPGLLPTAVDEFLRVLAPVQFMSRTATRDTVLGGQRIAAGERVMLAFAAANRDPAAFDCPAEMRLDRTPNRHVAFGSGVHRCVGAHLAKVEAVVMLDEILRRIPDYVIDEQAAERYPSIGAINGYIGMPSTFTPTPAVGAVFPASESV</sequence>
<dbReference type="RefSeq" id="WP_203695582.1">
    <property type="nucleotide sequence ID" value="NZ_BAAALC010000034.1"/>
</dbReference>
<name>A0A8J3KZH1_9ACTN</name>
<reference evidence="8 9" key="1">
    <citation type="submission" date="2021-01" db="EMBL/GenBank/DDBJ databases">
        <title>Whole genome shotgun sequence of Catellatospora coxensis NBRC 107359.</title>
        <authorList>
            <person name="Komaki H."/>
            <person name="Tamura T."/>
        </authorList>
    </citation>
    <scope>NUCLEOTIDE SEQUENCE [LARGE SCALE GENOMIC DNA]</scope>
    <source>
        <strain evidence="8 9">NBRC 107359</strain>
    </source>
</reference>
<dbReference type="PANTHER" id="PTHR46696">
    <property type="entry name" value="P450, PUTATIVE (EUROFUNG)-RELATED"/>
    <property type="match status" value="1"/>
</dbReference>
<dbReference type="Proteomes" id="UP000630887">
    <property type="component" value="Unassembled WGS sequence"/>
</dbReference>
<dbReference type="GO" id="GO:0005506">
    <property type="term" value="F:iron ion binding"/>
    <property type="evidence" value="ECO:0007669"/>
    <property type="project" value="InterPro"/>
</dbReference>
<evidence type="ECO:0000313" key="9">
    <source>
        <dbReference type="Proteomes" id="UP000630887"/>
    </source>
</evidence>
<dbReference type="GO" id="GO:0020037">
    <property type="term" value="F:heme binding"/>
    <property type="evidence" value="ECO:0007669"/>
    <property type="project" value="InterPro"/>
</dbReference>
<accession>A0A8J3KZH1</accession>
<evidence type="ECO:0000256" key="1">
    <source>
        <dbReference type="ARBA" id="ARBA00010617"/>
    </source>
</evidence>
<dbReference type="GO" id="GO:0017000">
    <property type="term" value="P:antibiotic biosynthetic process"/>
    <property type="evidence" value="ECO:0007669"/>
    <property type="project" value="UniProtKB-ARBA"/>
</dbReference>
<proteinExistence type="inferred from homology"/>
<dbReference type="PANTHER" id="PTHR46696:SF6">
    <property type="entry name" value="P450, PUTATIVE (EUROFUNG)-RELATED"/>
    <property type="match status" value="1"/>
</dbReference>
<evidence type="ECO:0000256" key="4">
    <source>
        <dbReference type="ARBA" id="ARBA00023002"/>
    </source>
</evidence>
<evidence type="ECO:0000256" key="3">
    <source>
        <dbReference type="ARBA" id="ARBA00022723"/>
    </source>
</evidence>
<dbReference type="InterPro" id="IPR017972">
    <property type="entry name" value="Cyt_P450_CS"/>
</dbReference>
<comment type="similarity">
    <text evidence="1 7">Belongs to the cytochrome P450 family.</text>
</comment>
<protein>
    <submittedName>
        <fullName evidence="8">Cytochrome P450</fullName>
    </submittedName>
</protein>
<keyword evidence="3 7" id="KW-0479">Metal-binding</keyword>
<dbReference type="Gene3D" id="1.10.630.10">
    <property type="entry name" value="Cytochrome P450"/>
    <property type="match status" value="1"/>
</dbReference>
<dbReference type="PROSITE" id="PS00086">
    <property type="entry name" value="CYTOCHROME_P450"/>
    <property type="match status" value="1"/>
</dbReference>
<dbReference type="AlphaFoldDB" id="A0A8J3KZH1"/>
<comment type="caution">
    <text evidence="8">The sequence shown here is derived from an EMBL/GenBank/DDBJ whole genome shotgun (WGS) entry which is preliminary data.</text>
</comment>
<evidence type="ECO:0000256" key="7">
    <source>
        <dbReference type="RuleBase" id="RU000461"/>
    </source>
</evidence>
<gene>
    <name evidence="8" type="ORF">Cco03nite_57430</name>
</gene>
<evidence type="ECO:0000256" key="2">
    <source>
        <dbReference type="ARBA" id="ARBA00022617"/>
    </source>
</evidence>
<evidence type="ECO:0000256" key="5">
    <source>
        <dbReference type="ARBA" id="ARBA00023004"/>
    </source>
</evidence>
<evidence type="ECO:0000313" key="8">
    <source>
        <dbReference type="EMBL" id="GIG09043.1"/>
    </source>
</evidence>
<dbReference type="InterPro" id="IPR036396">
    <property type="entry name" value="Cyt_P450_sf"/>
</dbReference>
<dbReference type="EMBL" id="BONI01000057">
    <property type="protein sequence ID" value="GIG09043.1"/>
    <property type="molecule type" value="Genomic_DNA"/>
</dbReference>
<evidence type="ECO:0000256" key="6">
    <source>
        <dbReference type="ARBA" id="ARBA00023033"/>
    </source>
</evidence>
<keyword evidence="4 7" id="KW-0560">Oxidoreductase</keyword>
<keyword evidence="5 7" id="KW-0408">Iron</keyword>
<dbReference type="GO" id="GO:0004497">
    <property type="term" value="F:monooxygenase activity"/>
    <property type="evidence" value="ECO:0007669"/>
    <property type="project" value="UniProtKB-KW"/>
</dbReference>
<dbReference type="GO" id="GO:0016705">
    <property type="term" value="F:oxidoreductase activity, acting on paired donors, with incorporation or reduction of molecular oxygen"/>
    <property type="evidence" value="ECO:0007669"/>
    <property type="project" value="InterPro"/>
</dbReference>